<evidence type="ECO:0000259" key="1">
    <source>
        <dbReference type="PROSITE" id="PS50191"/>
    </source>
</evidence>
<feature type="non-terminal residue" evidence="2">
    <location>
        <position position="1"/>
    </location>
</feature>
<dbReference type="InterPro" id="IPR036865">
    <property type="entry name" value="CRAL-TRIO_dom_sf"/>
</dbReference>
<dbReference type="PROSITE" id="PS50191">
    <property type="entry name" value="CRAL_TRIO"/>
    <property type="match status" value="1"/>
</dbReference>
<dbReference type="AlphaFoldDB" id="A0A316VEV9"/>
<feature type="domain" description="CRAL-TRIO" evidence="1">
    <location>
        <begin position="50"/>
        <end position="208"/>
    </location>
</feature>
<dbReference type="RefSeq" id="XP_025355155.1">
    <property type="nucleotide sequence ID" value="XM_025496115.1"/>
</dbReference>
<dbReference type="SUPFAM" id="SSF46938">
    <property type="entry name" value="CRAL/TRIO N-terminal domain"/>
    <property type="match status" value="1"/>
</dbReference>
<name>A0A316VEV9_9BASI</name>
<dbReference type="Gene3D" id="3.40.525.10">
    <property type="entry name" value="CRAL-TRIO lipid binding domain"/>
    <property type="match status" value="1"/>
</dbReference>
<dbReference type="Pfam" id="PF00650">
    <property type="entry name" value="CRAL_TRIO"/>
    <property type="match status" value="1"/>
</dbReference>
<sequence length="229" mass="26995">YVPWERRWIEDPSTVRRYAKAVNWDETQAKKRVIDTLHWRRDFKPDLIVPDEVKGEGETGKHIISGFDNAGRPCLYLRPGRENTKANPQQIRFLVFDLERASDFCPPNQDKICWVIDYHRATNATQPSFSTQLKVLNILQNHYPERLGSAIVVNVPWFLSTFFTAISPFLDPITREKVQMLRTPEKVKDFIPVDMLDYEFGGSWRYEFEFERYWNQVLDFCGIAQDGTR</sequence>
<dbReference type="SMART" id="SM00516">
    <property type="entry name" value="SEC14"/>
    <property type="match status" value="1"/>
</dbReference>
<dbReference type="OrthoDB" id="75724at2759"/>
<dbReference type="GO" id="GO:0008526">
    <property type="term" value="F:phosphatidylinositol transfer activity"/>
    <property type="evidence" value="ECO:0007669"/>
    <property type="project" value="TreeGrafter"/>
</dbReference>
<dbReference type="InterPro" id="IPR036273">
    <property type="entry name" value="CRAL/TRIO_N_dom_sf"/>
</dbReference>
<dbReference type="InterPro" id="IPR001251">
    <property type="entry name" value="CRAL-TRIO_dom"/>
</dbReference>
<dbReference type="STRING" id="1280837.A0A316VEV9"/>
<evidence type="ECO:0000313" key="3">
    <source>
        <dbReference type="Proteomes" id="UP000245771"/>
    </source>
</evidence>
<accession>A0A316VEV9</accession>
<feature type="non-terminal residue" evidence="2">
    <location>
        <position position="229"/>
    </location>
</feature>
<reference evidence="2 3" key="1">
    <citation type="journal article" date="2018" name="Mol. Biol. Evol.">
        <title>Broad Genomic Sampling Reveals a Smut Pathogenic Ancestry of the Fungal Clade Ustilaginomycotina.</title>
        <authorList>
            <person name="Kijpornyongpan T."/>
            <person name="Mondo S.J."/>
            <person name="Barry K."/>
            <person name="Sandor L."/>
            <person name="Lee J."/>
            <person name="Lipzen A."/>
            <person name="Pangilinan J."/>
            <person name="LaButti K."/>
            <person name="Hainaut M."/>
            <person name="Henrissat B."/>
            <person name="Grigoriev I.V."/>
            <person name="Spatafora J.W."/>
            <person name="Aime M.C."/>
        </authorList>
    </citation>
    <scope>NUCLEOTIDE SEQUENCE [LARGE SCALE GENOMIC DNA]</scope>
    <source>
        <strain evidence="2 3">MCA 3882</strain>
    </source>
</reference>
<evidence type="ECO:0000313" key="2">
    <source>
        <dbReference type="EMBL" id="PWN34853.1"/>
    </source>
</evidence>
<proteinExistence type="predicted"/>
<dbReference type="Proteomes" id="UP000245771">
    <property type="component" value="Unassembled WGS sequence"/>
</dbReference>
<dbReference type="PANTHER" id="PTHR45824">
    <property type="entry name" value="GH16843P"/>
    <property type="match status" value="1"/>
</dbReference>
<dbReference type="CDD" id="cd00170">
    <property type="entry name" value="SEC14"/>
    <property type="match status" value="1"/>
</dbReference>
<gene>
    <name evidence="2" type="ORF">FA14DRAFT_115567</name>
</gene>
<protein>
    <submittedName>
        <fullName evidence="2">CRAL/TRIO domain-containing protein</fullName>
    </submittedName>
</protein>
<dbReference type="GeneID" id="37017896"/>
<organism evidence="2 3">
    <name type="scientific">Meira miltonrushii</name>
    <dbReference type="NCBI Taxonomy" id="1280837"/>
    <lineage>
        <taxon>Eukaryota</taxon>
        <taxon>Fungi</taxon>
        <taxon>Dikarya</taxon>
        <taxon>Basidiomycota</taxon>
        <taxon>Ustilaginomycotina</taxon>
        <taxon>Exobasidiomycetes</taxon>
        <taxon>Exobasidiales</taxon>
        <taxon>Brachybasidiaceae</taxon>
        <taxon>Meira</taxon>
    </lineage>
</organism>
<dbReference type="EMBL" id="KZ819603">
    <property type="protein sequence ID" value="PWN34853.1"/>
    <property type="molecule type" value="Genomic_DNA"/>
</dbReference>
<dbReference type="InterPro" id="IPR052578">
    <property type="entry name" value="PI_Transfer_CRAL-TRIO"/>
</dbReference>
<keyword evidence="3" id="KW-1185">Reference proteome</keyword>
<dbReference type="InParanoid" id="A0A316VEV9"/>
<dbReference type="PANTHER" id="PTHR45824:SF29">
    <property type="entry name" value="GH16843P"/>
    <property type="match status" value="1"/>
</dbReference>
<dbReference type="SUPFAM" id="SSF52087">
    <property type="entry name" value="CRAL/TRIO domain"/>
    <property type="match status" value="1"/>
</dbReference>